<accession>A0A0A9AMY6</accession>
<evidence type="ECO:0000313" key="1">
    <source>
        <dbReference type="EMBL" id="JAD53064.1"/>
    </source>
</evidence>
<protein>
    <submittedName>
        <fullName evidence="1">Uncharacterized protein</fullName>
    </submittedName>
</protein>
<sequence>MTDTLQENFIYYPFNQLHHQSLSNGFGKQKCVKR</sequence>
<organism evidence="1">
    <name type="scientific">Arundo donax</name>
    <name type="common">Giant reed</name>
    <name type="synonym">Donax arundinaceus</name>
    <dbReference type="NCBI Taxonomy" id="35708"/>
    <lineage>
        <taxon>Eukaryota</taxon>
        <taxon>Viridiplantae</taxon>
        <taxon>Streptophyta</taxon>
        <taxon>Embryophyta</taxon>
        <taxon>Tracheophyta</taxon>
        <taxon>Spermatophyta</taxon>
        <taxon>Magnoliopsida</taxon>
        <taxon>Liliopsida</taxon>
        <taxon>Poales</taxon>
        <taxon>Poaceae</taxon>
        <taxon>PACMAD clade</taxon>
        <taxon>Arundinoideae</taxon>
        <taxon>Arundineae</taxon>
        <taxon>Arundo</taxon>
    </lineage>
</organism>
<name>A0A0A9AMY6_ARUDO</name>
<dbReference type="AlphaFoldDB" id="A0A0A9AMY6"/>
<proteinExistence type="predicted"/>
<reference evidence="1" key="2">
    <citation type="journal article" date="2015" name="Data Brief">
        <title>Shoot transcriptome of the giant reed, Arundo donax.</title>
        <authorList>
            <person name="Barrero R.A."/>
            <person name="Guerrero F.D."/>
            <person name="Moolhuijzen P."/>
            <person name="Goolsby J.A."/>
            <person name="Tidwell J."/>
            <person name="Bellgard S.E."/>
            <person name="Bellgard M.I."/>
        </authorList>
    </citation>
    <scope>NUCLEOTIDE SEQUENCE</scope>
    <source>
        <tissue evidence="1">Shoot tissue taken approximately 20 cm above the soil surface</tissue>
    </source>
</reference>
<reference evidence="1" key="1">
    <citation type="submission" date="2014-09" db="EMBL/GenBank/DDBJ databases">
        <authorList>
            <person name="Magalhaes I.L.F."/>
            <person name="Oliveira U."/>
            <person name="Santos F.R."/>
            <person name="Vidigal T.H.D.A."/>
            <person name="Brescovit A.D."/>
            <person name="Santos A.J."/>
        </authorList>
    </citation>
    <scope>NUCLEOTIDE SEQUENCE</scope>
    <source>
        <tissue evidence="1">Shoot tissue taken approximately 20 cm above the soil surface</tissue>
    </source>
</reference>
<dbReference type="EMBL" id="GBRH01244831">
    <property type="protein sequence ID" value="JAD53064.1"/>
    <property type="molecule type" value="Transcribed_RNA"/>
</dbReference>